<proteinExistence type="predicted"/>
<sequence length="171" mass="18546">MFREGRNRQPEGDEMTIISTQGKLRRTVVGGMIALAAAAPIALASAPAQATTTSSSCSVTPLRPYFVGFNSSGVKLVRYKVTVKCSADRSIAIEQRRYDTVPSPDKYLGQSVLKHTFGSTGTVSLWVTQALPETGAGNEHVRQRVRFRVASHGVTSAWTSWEYSPTLSIPN</sequence>
<organism evidence="2 3">
    <name type="scientific">Microlunatus ginsengisoli</name>
    <dbReference type="NCBI Taxonomy" id="363863"/>
    <lineage>
        <taxon>Bacteria</taxon>
        <taxon>Bacillati</taxon>
        <taxon>Actinomycetota</taxon>
        <taxon>Actinomycetes</taxon>
        <taxon>Propionibacteriales</taxon>
        <taxon>Propionibacteriaceae</taxon>
        <taxon>Microlunatus</taxon>
    </lineage>
</organism>
<name>A0ABP6ZXP8_9ACTN</name>
<evidence type="ECO:0000313" key="3">
    <source>
        <dbReference type="Proteomes" id="UP001501490"/>
    </source>
</evidence>
<dbReference type="Proteomes" id="UP001501490">
    <property type="component" value="Unassembled WGS sequence"/>
</dbReference>
<accession>A0ABP6ZXP8</accession>
<protein>
    <submittedName>
        <fullName evidence="2">Uncharacterized protein</fullName>
    </submittedName>
</protein>
<reference evidence="3" key="1">
    <citation type="journal article" date="2019" name="Int. J. Syst. Evol. Microbiol.">
        <title>The Global Catalogue of Microorganisms (GCM) 10K type strain sequencing project: providing services to taxonomists for standard genome sequencing and annotation.</title>
        <authorList>
            <consortium name="The Broad Institute Genomics Platform"/>
            <consortium name="The Broad Institute Genome Sequencing Center for Infectious Disease"/>
            <person name="Wu L."/>
            <person name="Ma J."/>
        </authorList>
    </citation>
    <scope>NUCLEOTIDE SEQUENCE [LARGE SCALE GENOMIC DNA]</scope>
    <source>
        <strain evidence="3">JCM 16929</strain>
    </source>
</reference>
<keyword evidence="1" id="KW-0732">Signal</keyword>
<dbReference type="PROSITE" id="PS51318">
    <property type="entry name" value="TAT"/>
    <property type="match status" value="1"/>
</dbReference>
<keyword evidence="3" id="KW-1185">Reference proteome</keyword>
<dbReference type="InterPro" id="IPR006311">
    <property type="entry name" value="TAT_signal"/>
</dbReference>
<feature type="chain" id="PRO_5046025366" evidence="1">
    <location>
        <begin position="51"/>
        <end position="171"/>
    </location>
</feature>
<feature type="signal peptide" evidence="1">
    <location>
        <begin position="1"/>
        <end position="50"/>
    </location>
</feature>
<comment type="caution">
    <text evidence="2">The sequence shown here is derived from an EMBL/GenBank/DDBJ whole genome shotgun (WGS) entry which is preliminary data.</text>
</comment>
<evidence type="ECO:0000256" key="1">
    <source>
        <dbReference type="SAM" id="SignalP"/>
    </source>
</evidence>
<evidence type="ECO:0000313" key="2">
    <source>
        <dbReference type="EMBL" id="GAA3621287.1"/>
    </source>
</evidence>
<dbReference type="EMBL" id="BAABAB010000016">
    <property type="protein sequence ID" value="GAA3621287.1"/>
    <property type="molecule type" value="Genomic_DNA"/>
</dbReference>
<gene>
    <name evidence="2" type="ORF">GCM10022236_24460</name>
</gene>